<feature type="signal peptide" evidence="2">
    <location>
        <begin position="1"/>
        <end position="21"/>
    </location>
</feature>
<feature type="region of interest" description="Disordered" evidence="1">
    <location>
        <begin position="154"/>
        <end position="180"/>
    </location>
</feature>
<protein>
    <submittedName>
        <fullName evidence="3">Uncharacterized protein</fullName>
    </submittedName>
</protein>
<feature type="region of interest" description="Disordered" evidence="1">
    <location>
        <begin position="33"/>
        <end position="52"/>
    </location>
</feature>
<reference evidence="4" key="1">
    <citation type="submission" date="2018-04" db="EMBL/GenBank/DDBJ databases">
        <authorList>
            <person name="Cornet L."/>
        </authorList>
    </citation>
    <scope>NUCLEOTIDE SEQUENCE [LARGE SCALE GENOMIC DNA]</scope>
</reference>
<feature type="compositionally biased region" description="Low complexity" evidence="1">
    <location>
        <begin position="159"/>
        <end position="180"/>
    </location>
</feature>
<feature type="compositionally biased region" description="Acidic residues" evidence="1">
    <location>
        <begin position="294"/>
        <end position="303"/>
    </location>
</feature>
<sequence length="599" mass="64591">MRTRKLLTTVGLLCALGSALSACKETEALKGLSSSDKAAQTQAQDPQGAACNTSETTLEPLTAPPENTPIFEQFNFQPHAIAVDKGVVTVKTNAYTFTFCQGDRTWSIASHPVETEAYDPDQYMANLANPEYDQVEVEGDRYEYRARLEANWLREQTGTSAQPSADSATSSPSSESTAEDTVYFELKTPDGKSLRQPLYTLSELKAANLGASLGVPSIVGSVATKEAIWFAATTTQGEGDSGFASLIRYSLKTGEITVQRPEEIQGDQITAIALTPNLETAAAPESTGESTSESTDESIDEPTGEPTGEPSAESTANITLWLGTQRSGEGNPYLPADGLIAYQPMTKTLQRYSITNSPLIGAIPTELAVSDDQLWVGTGNGICQIEWQSIDQAQGWDCWRFAFTAALPQAGIDLYASSQADQPAATLTEPEAEVLWANWKLADGAEDPDLPPKVTRYEVVYKPGFEVQLSQGGYKTSNSVARQFAGGEPVYWPGYTWHWAGDRFARSLDEVSQNHFGGGPYGLVKSNISTGPNLDQVAIRGDFDLLNLEANTTTVRHYSGWIPADGLQVYPSLIPTQSAPNKPNPLDQFIPDLPTSQGP</sequence>
<dbReference type="EMBL" id="QBMP01000217">
    <property type="protein sequence ID" value="PZO49272.1"/>
    <property type="molecule type" value="Genomic_DNA"/>
</dbReference>
<reference evidence="3 4" key="2">
    <citation type="submission" date="2018-06" db="EMBL/GenBank/DDBJ databases">
        <title>Metagenomic assembly of (sub)arctic Cyanobacteria and their associated microbiome from non-axenic cultures.</title>
        <authorList>
            <person name="Baurain D."/>
        </authorList>
    </citation>
    <scope>NUCLEOTIDE SEQUENCE [LARGE SCALE GENOMIC DNA]</scope>
    <source>
        <strain evidence="3">ULC027bin1</strain>
    </source>
</reference>
<dbReference type="Proteomes" id="UP000249794">
    <property type="component" value="Unassembled WGS sequence"/>
</dbReference>
<accession>A0A2W4WY21</accession>
<feature type="region of interest" description="Disordered" evidence="1">
    <location>
        <begin position="281"/>
        <end position="313"/>
    </location>
</feature>
<dbReference type="PROSITE" id="PS51257">
    <property type="entry name" value="PROKAR_LIPOPROTEIN"/>
    <property type="match status" value="1"/>
</dbReference>
<keyword evidence="2" id="KW-0732">Signal</keyword>
<organism evidence="3 4">
    <name type="scientific">Phormidesmis priestleyi</name>
    <dbReference type="NCBI Taxonomy" id="268141"/>
    <lineage>
        <taxon>Bacteria</taxon>
        <taxon>Bacillati</taxon>
        <taxon>Cyanobacteriota</taxon>
        <taxon>Cyanophyceae</taxon>
        <taxon>Leptolyngbyales</taxon>
        <taxon>Leptolyngbyaceae</taxon>
        <taxon>Phormidesmis</taxon>
    </lineage>
</organism>
<proteinExistence type="predicted"/>
<evidence type="ECO:0000313" key="4">
    <source>
        <dbReference type="Proteomes" id="UP000249794"/>
    </source>
</evidence>
<comment type="caution">
    <text evidence="3">The sequence shown here is derived from an EMBL/GenBank/DDBJ whole genome shotgun (WGS) entry which is preliminary data.</text>
</comment>
<evidence type="ECO:0000256" key="2">
    <source>
        <dbReference type="SAM" id="SignalP"/>
    </source>
</evidence>
<evidence type="ECO:0000256" key="1">
    <source>
        <dbReference type="SAM" id="MobiDB-lite"/>
    </source>
</evidence>
<feature type="compositionally biased region" description="Low complexity" evidence="1">
    <location>
        <begin position="281"/>
        <end position="293"/>
    </location>
</feature>
<dbReference type="AlphaFoldDB" id="A0A2W4WY21"/>
<gene>
    <name evidence="3" type="ORF">DCF15_17125</name>
</gene>
<feature type="chain" id="PRO_5015845803" evidence="2">
    <location>
        <begin position="22"/>
        <end position="599"/>
    </location>
</feature>
<feature type="region of interest" description="Disordered" evidence="1">
    <location>
        <begin position="575"/>
        <end position="599"/>
    </location>
</feature>
<evidence type="ECO:0000313" key="3">
    <source>
        <dbReference type="EMBL" id="PZO49272.1"/>
    </source>
</evidence>
<name>A0A2W4WY21_9CYAN</name>